<gene>
    <name evidence="1" type="ORF">EGYM00163_LOCUS7825</name>
</gene>
<name>A0A7S4CHW9_9EUGL</name>
<dbReference type="AlphaFoldDB" id="A0A7S4CHW9"/>
<organism evidence="1">
    <name type="scientific">Eutreptiella gymnastica</name>
    <dbReference type="NCBI Taxonomy" id="73025"/>
    <lineage>
        <taxon>Eukaryota</taxon>
        <taxon>Discoba</taxon>
        <taxon>Euglenozoa</taxon>
        <taxon>Euglenida</taxon>
        <taxon>Spirocuta</taxon>
        <taxon>Euglenophyceae</taxon>
        <taxon>Eutreptiales</taxon>
        <taxon>Eutreptiaceae</taxon>
        <taxon>Eutreptiella</taxon>
    </lineage>
</organism>
<dbReference type="EMBL" id="HBJA01024320">
    <property type="protein sequence ID" value="CAE0796705.1"/>
    <property type="molecule type" value="Transcribed_RNA"/>
</dbReference>
<accession>A0A7S4CHW9</accession>
<proteinExistence type="predicted"/>
<protein>
    <submittedName>
        <fullName evidence="1">Uncharacterized protein</fullName>
    </submittedName>
</protein>
<sequence length="105" mass="11665">MAGSARAQAHCSRMMVHKHVIYVGEVPVSEPIAVSWWTAGSNRVILHPHRSVSTAGPAYLLCVHNFTKYTHCAYYSCVCVCVCVCVIRAQECFFFLGEGLEIRCV</sequence>
<evidence type="ECO:0000313" key="1">
    <source>
        <dbReference type="EMBL" id="CAE0796705.1"/>
    </source>
</evidence>
<reference evidence="1" key="1">
    <citation type="submission" date="2021-01" db="EMBL/GenBank/DDBJ databases">
        <authorList>
            <person name="Corre E."/>
            <person name="Pelletier E."/>
            <person name="Niang G."/>
            <person name="Scheremetjew M."/>
            <person name="Finn R."/>
            <person name="Kale V."/>
            <person name="Holt S."/>
            <person name="Cochrane G."/>
            <person name="Meng A."/>
            <person name="Brown T."/>
            <person name="Cohen L."/>
        </authorList>
    </citation>
    <scope>NUCLEOTIDE SEQUENCE</scope>
    <source>
        <strain evidence="1">CCMP1594</strain>
    </source>
</reference>